<dbReference type="EMBL" id="BFAD01000013">
    <property type="protein sequence ID" value="GBE88468.1"/>
    <property type="molecule type" value="Genomic_DNA"/>
</dbReference>
<sequence>MASAKLKDVFMDNDSDVEQSLKSDAALPINEPEITEILKKKVNKVFVLLPTPISPSPKFVVQFMLFSDLLIHRLLQQRKEPEQSSPMKKGHNRQSKPDSEAEALMEQSKLNHYNVMTYVVFLSHFTIL</sequence>
<gene>
    <name evidence="2" type="ORF">SCP_1302830</name>
</gene>
<comment type="caution">
    <text evidence="2">The sequence shown here is derived from an EMBL/GenBank/DDBJ whole genome shotgun (WGS) entry which is preliminary data.</text>
</comment>
<reference evidence="2 3" key="1">
    <citation type="journal article" date="2018" name="Sci. Rep.">
        <title>Genome sequence of the cauliflower mushroom Sparassis crispa (Hanabiratake) and its association with beneficial usage.</title>
        <authorList>
            <person name="Kiyama R."/>
            <person name="Furutani Y."/>
            <person name="Kawaguchi K."/>
            <person name="Nakanishi T."/>
        </authorList>
    </citation>
    <scope>NUCLEOTIDE SEQUENCE [LARGE SCALE GENOMIC DNA]</scope>
</reference>
<protein>
    <submittedName>
        <fullName evidence="2">Uncharacterized protein</fullName>
    </submittedName>
</protein>
<evidence type="ECO:0000313" key="2">
    <source>
        <dbReference type="EMBL" id="GBE88468.1"/>
    </source>
</evidence>
<keyword evidence="3" id="KW-1185">Reference proteome</keyword>
<dbReference type="InParanoid" id="A0A401H233"/>
<dbReference type="RefSeq" id="XP_027619381.1">
    <property type="nucleotide sequence ID" value="XM_027763580.1"/>
</dbReference>
<name>A0A401H233_9APHY</name>
<evidence type="ECO:0000256" key="1">
    <source>
        <dbReference type="SAM" id="MobiDB-lite"/>
    </source>
</evidence>
<organism evidence="2 3">
    <name type="scientific">Sparassis crispa</name>
    <dbReference type="NCBI Taxonomy" id="139825"/>
    <lineage>
        <taxon>Eukaryota</taxon>
        <taxon>Fungi</taxon>
        <taxon>Dikarya</taxon>
        <taxon>Basidiomycota</taxon>
        <taxon>Agaricomycotina</taxon>
        <taxon>Agaricomycetes</taxon>
        <taxon>Polyporales</taxon>
        <taxon>Sparassidaceae</taxon>
        <taxon>Sparassis</taxon>
    </lineage>
</organism>
<feature type="region of interest" description="Disordered" evidence="1">
    <location>
        <begin position="77"/>
        <end position="104"/>
    </location>
</feature>
<accession>A0A401H233</accession>
<proteinExistence type="predicted"/>
<dbReference type="AlphaFoldDB" id="A0A401H233"/>
<dbReference type="Proteomes" id="UP000287166">
    <property type="component" value="Unassembled WGS sequence"/>
</dbReference>
<evidence type="ECO:0000313" key="3">
    <source>
        <dbReference type="Proteomes" id="UP000287166"/>
    </source>
</evidence>
<dbReference type="GeneID" id="38785385"/>